<dbReference type="SUPFAM" id="SSF143865">
    <property type="entry name" value="CorA soluble domain-like"/>
    <property type="match status" value="1"/>
</dbReference>
<dbReference type="GO" id="GO:0046873">
    <property type="term" value="F:metal ion transmembrane transporter activity"/>
    <property type="evidence" value="ECO:0007669"/>
    <property type="project" value="InterPro"/>
</dbReference>
<evidence type="ECO:0000256" key="5">
    <source>
        <dbReference type="ARBA" id="ARBA00023136"/>
    </source>
</evidence>
<comment type="subcellular location">
    <subcellularLocation>
        <location evidence="1">Membrane</location>
        <topology evidence="1">Multi-pass membrane protein</topology>
    </subcellularLocation>
</comment>
<dbReference type="InterPro" id="IPR045861">
    <property type="entry name" value="CorA_cytoplasmic_dom"/>
</dbReference>
<dbReference type="SUPFAM" id="SSF144083">
    <property type="entry name" value="Magnesium transport protein CorA, transmembrane region"/>
    <property type="match status" value="1"/>
</dbReference>
<evidence type="ECO:0000256" key="1">
    <source>
        <dbReference type="ARBA" id="ARBA00004141"/>
    </source>
</evidence>
<proteinExistence type="inferred from homology"/>
<keyword evidence="3 6" id="KW-0812">Transmembrane</keyword>
<evidence type="ECO:0000256" key="6">
    <source>
        <dbReference type="SAM" id="Phobius"/>
    </source>
</evidence>
<dbReference type="GO" id="GO:0016020">
    <property type="term" value="C:membrane"/>
    <property type="evidence" value="ECO:0007669"/>
    <property type="project" value="UniProtKB-SubCell"/>
</dbReference>
<name>A0A1P8Q4P1_9LACO</name>
<reference evidence="8" key="1">
    <citation type="submission" date="2016-12" db="EMBL/GenBank/DDBJ databases">
        <authorList>
            <person name="Jung M.Y."/>
            <person name="Lee S.H."/>
        </authorList>
    </citation>
    <scope>NUCLEOTIDE SEQUENCE [LARGE SCALE GENOMIC DNA]</scope>
    <source>
        <strain evidence="8">WiKim39</strain>
    </source>
</reference>
<keyword evidence="4 6" id="KW-1133">Transmembrane helix</keyword>
<dbReference type="KEGG" id="lalw:BTM29_09770"/>
<dbReference type="PANTHER" id="PTHR47891">
    <property type="entry name" value="TRANSPORTER-RELATED"/>
    <property type="match status" value="1"/>
</dbReference>
<evidence type="ECO:0000256" key="4">
    <source>
        <dbReference type="ARBA" id="ARBA00022989"/>
    </source>
</evidence>
<keyword evidence="8" id="KW-1185">Reference proteome</keyword>
<evidence type="ECO:0000313" key="7">
    <source>
        <dbReference type="EMBL" id="APX72820.1"/>
    </source>
</evidence>
<accession>A0A1P8Q4P1</accession>
<dbReference type="Gene3D" id="3.30.460.20">
    <property type="entry name" value="CorA soluble domain-like"/>
    <property type="match status" value="1"/>
</dbReference>
<organism evidence="7 8">
    <name type="scientific">Companilactobacillus allii</name>
    <dbReference type="NCBI Taxonomy" id="1847728"/>
    <lineage>
        <taxon>Bacteria</taxon>
        <taxon>Bacillati</taxon>
        <taxon>Bacillota</taxon>
        <taxon>Bacilli</taxon>
        <taxon>Lactobacillales</taxon>
        <taxon>Lactobacillaceae</taxon>
        <taxon>Companilactobacillus</taxon>
    </lineage>
</organism>
<dbReference type="RefSeq" id="WP_076616835.1">
    <property type="nucleotide sequence ID" value="NZ_CP019323.1"/>
</dbReference>
<dbReference type="Pfam" id="PF01544">
    <property type="entry name" value="CorA"/>
    <property type="match status" value="1"/>
</dbReference>
<dbReference type="InterPro" id="IPR047199">
    <property type="entry name" value="CorA-like"/>
</dbReference>
<comment type="similarity">
    <text evidence="2">Belongs to the CorA metal ion transporter (MIT) (TC 1.A.35) family.</text>
</comment>
<evidence type="ECO:0000256" key="2">
    <source>
        <dbReference type="ARBA" id="ARBA00009765"/>
    </source>
</evidence>
<keyword evidence="5 6" id="KW-0472">Membrane</keyword>
<dbReference type="STRING" id="1847728.BTM29_09770"/>
<dbReference type="AlphaFoldDB" id="A0A1P8Q4P1"/>
<dbReference type="CDD" id="cd12827">
    <property type="entry name" value="EcCorA_ZntB-like_u2"/>
    <property type="match status" value="1"/>
</dbReference>
<sequence>MINSQPIGQDLTLVDINSKENLSDKDRNILIEKYNITNEILDYADDTNERARLEYDEQASTFLIVFNVQNENVDDDTLSGSTLPISFAIKGDQLFLFTNNSTHYIKDYVINAHHHFESSIEDRIWEIIFNTFDQITSDYNDRMSDINQDRNRIQNHIKRSRSSKNQILELAELEDLITYISTAINGNFNVVKQIEIISTGKIQDINLTKKSKEHLHDSIIEIEQIRDQANLTSDIIDRVANTYNNILNNQTNTTMKILTVYTIVLSIPTIVSGFYGMNMKLPVADKWWSWFFSLLVTGALILMILWDLHRRDSL</sequence>
<feature type="transmembrane region" description="Helical" evidence="6">
    <location>
        <begin position="257"/>
        <end position="275"/>
    </location>
</feature>
<evidence type="ECO:0000256" key="3">
    <source>
        <dbReference type="ARBA" id="ARBA00022692"/>
    </source>
</evidence>
<dbReference type="Gene3D" id="1.20.58.340">
    <property type="entry name" value="Magnesium transport protein CorA, transmembrane region"/>
    <property type="match status" value="2"/>
</dbReference>
<dbReference type="InterPro" id="IPR045863">
    <property type="entry name" value="CorA_TM1_TM2"/>
</dbReference>
<protein>
    <submittedName>
        <fullName evidence="7">Magnesium transporter</fullName>
    </submittedName>
</protein>
<dbReference type="PANTHER" id="PTHR47891:SF1">
    <property type="entry name" value="CORA-MAGNESIUM AND COBALT TRANSPORTER"/>
    <property type="match status" value="1"/>
</dbReference>
<dbReference type="OrthoDB" id="9803416at2"/>
<evidence type="ECO:0000313" key="8">
    <source>
        <dbReference type="Proteomes" id="UP000187499"/>
    </source>
</evidence>
<gene>
    <name evidence="7" type="ORF">BTM29_09770</name>
</gene>
<dbReference type="Proteomes" id="UP000187499">
    <property type="component" value="Chromosome"/>
</dbReference>
<dbReference type="InterPro" id="IPR002523">
    <property type="entry name" value="MgTranspt_CorA/ZnTranspt_ZntB"/>
</dbReference>
<dbReference type="EMBL" id="CP019323">
    <property type="protein sequence ID" value="APX72820.1"/>
    <property type="molecule type" value="Genomic_DNA"/>
</dbReference>
<feature type="transmembrane region" description="Helical" evidence="6">
    <location>
        <begin position="287"/>
        <end position="308"/>
    </location>
</feature>